<dbReference type="AlphaFoldDB" id="A0A1M4YC13"/>
<evidence type="ECO:0000313" key="2">
    <source>
        <dbReference type="Proteomes" id="UP000184041"/>
    </source>
</evidence>
<accession>A0A1M4YC13</accession>
<evidence type="ECO:0000313" key="1">
    <source>
        <dbReference type="EMBL" id="SHF03275.1"/>
    </source>
</evidence>
<proteinExistence type="predicted"/>
<sequence length="45" mass="5159">MNVNNHYVSAGQLYRSMMEGRKTSADTQTSYKRTHKLIDIQGEPT</sequence>
<dbReference type="RefSeq" id="WP_170864295.1">
    <property type="nucleotide sequence ID" value="NZ_FQUS01000005.1"/>
</dbReference>
<dbReference type="STRING" id="1194090.SAMN05443144_10525"/>
<reference evidence="1 2" key="1">
    <citation type="submission" date="2016-11" db="EMBL/GenBank/DDBJ databases">
        <authorList>
            <person name="Jaros S."/>
            <person name="Januszkiewicz K."/>
            <person name="Wedrychowicz H."/>
        </authorList>
    </citation>
    <scope>NUCLEOTIDE SEQUENCE [LARGE SCALE GENOMIC DNA]</scope>
    <source>
        <strain evidence="1 2">DSM 21986</strain>
    </source>
</reference>
<keyword evidence="2" id="KW-1185">Reference proteome</keyword>
<name>A0A1M4YC13_9BACT</name>
<organism evidence="1 2">
    <name type="scientific">Fodinibius roseus</name>
    <dbReference type="NCBI Taxonomy" id="1194090"/>
    <lineage>
        <taxon>Bacteria</taxon>
        <taxon>Pseudomonadati</taxon>
        <taxon>Balneolota</taxon>
        <taxon>Balneolia</taxon>
        <taxon>Balneolales</taxon>
        <taxon>Balneolaceae</taxon>
        <taxon>Fodinibius</taxon>
    </lineage>
</organism>
<gene>
    <name evidence="1" type="ORF">SAMN05443144_10525</name>
</gene>
<protein>
    <submittedName>
        <fullName evidence="1">Uncharacterized protein</fullName>
    </submittedName>
</protein>
<dbReference type="EMBL" id="FQUS01000005">
    <property type="protein sequence ID" value="SHF03275.1"/>
    <property type="molecule type" value="Genomic_DNA"/>
</dbReference>
<dbReference type="Proteomes" id="UP000184041">
    <property type="component" value="Unassembled WGS sequence"/>
</dbReference>